<reference evidence="2 3" key="1">
    <citation type="submission" date="2016-05" db="EMBL/GenBank/DDBJ databases">
        <title>Microbial solvent formation.</title>
        <authorList>
            <person name="Poehlein A."/>
            <person name="Montoya Solano J.D."/>
            <person name="Flitsch S."/>
            <person name="Krabben P."/>
            <person name="Duerre P."/>
            <person name="Daniel R."/>
        </authorList>
    </citation>
    <scope>NUCLEOTIDE SEQUENCE [LARGE SCALE GENOMIC DNA]</scope>
    <source>
        <strain evidence="2 3">DSM 53</strain>
    </source>
</reference>
<sequence>MSKNTFLELLRAETTQELEKLIVKHGMGNTNDWIPYGGIESNFSVIGNQSSSAEKALVEKVTNMIDAVLMRKCYSLGINPKGPDAPKSLREALEKFFGVEDGDPRKMNKEQEVKFLDELCIMATTKGCKTWNDLNKDERQLNILAYDAGEGQSPKRLTLTILSLLAGNKADIPFTQGNFNQGGSGTLNYCGGGYCLVISKRHPDILNRFIDIDAEDDTLDYWGWTLIREEFRDGWKNPVYTYYAPGGAVPMFKSDTLPLKAEVLTGNEAKNYLGYDNSCTAALPYSKEVRFGTLFKMYDYKLQHKGPLVSHFKYDLGKCIYDTFLPINLLDCRKNKFNNDGIFRGLKKMLEDDMKEPMDKRLINHMFPIENTFKIDNQQVKMTLYGFNKRDNGKKDEKSLIDETQPILFTLGQQIQGGMDSRIISNAGLGVIKNSLLTIIEFPNITPQFKKDLFMTDRERLLDKAPKKLIVEKLKSFYKNDDILKEFCSERIATKTNEIDPNNSNVKNALEKWIDKNPHIKDMLGFGIVIPGGKGSEKSKLDHEHTKGNNGKSNVKIPRAKEVPIIREDPTFFIPLLQKINGSFTKEVLKNKSFKISFKTDAPQDFFDRIKKKGDIQVFINGKVTDKYSKTLVPGKLSLYFDRSISQKVGNDTVRVIIQCEEISMSIDYNIDLNIKNERQNKVQEANKQGNGYLGLPEWKEVTLENGIDGVTEETAVMLDISDDGEIFYINMDNKYLKQKLCELNSEGEIQFYKKIYIFAMLFNAISTKSFEVSKKSGFGENPFEDRIEEAVKYSTMAMARTFFLTEKLTEEMKKSIIA</sequence>
<accession>A0A1S8S4A5</accession>
<feature type="compositionally biased region" description="Basic and acidic residues" evidence="1">
    <location>
        <begin position="536"/>
        <end position="547"/>
    </location>
</feature>
<gene>
    <name evidence="2" type="ORF">CLBCK_29860</name>
</gene>
<feature type="region of interest" description="Disordered" evidence="1">
    <location>
        <begin position="536"/>
        <end position="555"/>
    </location>
</feature>
<dbReference type="RefSeq" id="WP_077839439.1">
    <property type="nucleotide sequence ID" value="NZ_JABTAE010000001.1"/>
</dbReference>
<name>A0A1S8S4A5_CLOBE</name>
<protein>
    <submittedName>
        <fullName evidence="2">Uncharacterized protein</fullName>
    </submittedName>
</protein>
<evidence type="ECO:0000313" key="2">
    <source>
        <dbReference type="EMBL" id="OOM60287.1"/>
    </source>
</evidence>
<evidence type="ECO:0000313" key="3">
    <source>
        <dbReference type="Proteomes" id="UP000190973"/>
    </source>
</evidence>
<evidence type="ECO:0000256" key="1">
    <source>
        <dbReference type="SAM" id="MobiDB-lite"/>
    </source>
</evidence>
<dbReference type="EMBL" id="LZZI01000054">
    <property type="protein sequence ID" value="OOM60287.1"/>
    <property type="molecule type" value="Genomic_DNA"/>
</dbReference>
<comment type="caution">
    <text evidence="2">The sequence shown here is derived from an EMBL/GenBank/DDBJ whole genome shotgun (WGS) entry which is preliminary data.</text>
</comment>
<dbReference type="Proteomes" id="UP000190973">
    <property type="component" value="Unassembled WGS sequence"/>
</dbReference>
<proteinExistence type="predicted"/>
<dbReference type="AlphaFoldDB" id="A0A1S8S4A5"/>
<organism evidence="2 3">
    <name type="scientific">Clostridium beijerinckii</name>
    <name type="common">Clostridium MP</name>
    <dbReference type="NCBI Taxonomy" id="1520"/>
    <lineage>
        <taxon>Bacteria</taxon>
        <taxon>Bacillati</taxon>
        <taxon>Bacillota</taxon>
        <taxon>Clostridia</taxon>
        <taxon>Eubacteriales</taxon>
        <taxon>Clostridiaceae</taxon>
        <taxon>Clostridium</taxon>
    </lineage>
</organism>